<comment type="caution">
    <text evidence="9">The sequence shown here is derived from an EMBL/GenBank/DDBJ whole genome shotgun (WGS) entry which is preliminary data.</text>
</comment>
<reference evidence="9" key="1">
    <citation type="journal article" date="2014" name="Int. J. Syst. Evol. Microbiol.">
        <title>Complete genome of a new Firmicutes species belonging to the dominant human colonic microbiota ('Ruminococcus bicirculans') reveals two chromosomes and a selective capacity to utilize plant glucans.</title>
        <authorList>
            <consortium name="NISC Comparative Sequencing Program"/>
            <person name="Wegmann U."/>
            <person name="Louis P."/>
            <person name="Goesmann A."/>
            <person name="Henrissat B."/>
            <person name="Duncan S.H."/>
            <person name="Flint H.J."/>
        </authorList>
    </citation>
    <scope>NUCLEOTIDE SEQUENCE</scope>
    <source>
        <strain evidence="9">JCM 12607</strain>
    </source>
</reference>
<feature type="region of interest" description="Disordered" evidence="5">
    <location>
        <begin position="1"/>
        <end position="25"/>
    </location>
</feature>
<evidence type="ECO:0000256" key="1">
    <source>
        <dbReference type="ARBA" id="ARBA00004141"/>
    </source>
</evidence>
<protein>
    <submittedName>
        <fullName evidence="9">MMPL family transporter</fullName>
    </submittedName>
</protein>
<evidence type="ECO:0000256" key="5">
    <source>
        <dbReference type="SAM" id="MobiDB-lite"/>
    </source>
</evidence>
<keyword evidence="4 6" id="KW-0472">Membrane</keyword>
<keyword evidence="2 6" id="KW-0812">Transmembrane</keyword>
<evidence type="ECO:0000313" key="10">
    <source>
        <dbReference type="Proteomes" id="UP001596915"/>
    </source>
</evidence>
<dbReference type="InterPro" id="IPR004869">
    <property type="entry name" value="MMPL_dom"/>
</dbReference>
<evidence type="ECO:0000313" key="8">
    <source>
        <dbReference type="EMBL" id="MFD0621528.1"/>
    </source>
</evidence>
<evidence type="ECO:0000256" key="3">
    <source>
        <dbReference type="ARBA" id="ARBA00022989"/>
    </source>
</evidence>
<evidence type="ECO:0000256" key="6">
    <source>
        <dbReference type="SAM" id="Phobius"/>
    </source>
</evidence>
<evidence type="ECO:0000313" key="9">
    <source>
        <dbReference type="EMBL" id="MFD0629962.1"/>
    </source>
</evidence>
<sequence>MGPPGHSTAPATAGSNDSATNSPPDELRSRVLSVELIGNRTDKGVQGVYRAFRDAARTQFSEAGMRTGFTGSLADTVDTTDSHETAAKVGGALLMGLILLINVLVFRSVLAALLPLVAVAMIIGVAGEPSRVPRYSPGASSTRALLI</sequence>
<keyword evidence="3 6" id="KW-1133">Transmembrane helix</keyword>
<gene>
    <name evidence="8" type="ORF">ACFQ2K_00610</name>
    <name evidence="9" type="ORF">ACFQ2K_52715</name>
</gene>
<accession>A0ABW2X8I1</accession>
<dbReference type="SUPFAM" id="SSF82866">
    <property type="entry name" value="Multidrug efflux transporter AcrB transmembrane domain"/>
    <property type="match status" value="1"/>
</dbReference>
<feature type="transmembrane region" description="Helical" evidence="6">
    <location>
        <begin position="93"/>
        <end position="126"/>
    </location>
</feature>
<dbReference type="EMBL" id="JBHTGL010000011">
    <property type="protein sequence ID" value="MFD0629962.1"/>
    <property type="molecule type" value="Genomic_DNA"/>
</dbReference>
<dbReference type="Pfam" id="PF03176">
    <property type="entry name" value="MMPL"/>
    <property type="match status" value="1"/>
</dbReference>
<proteinExistence type="predicted"/>
<reference evidence="9" key="3">
    <citation type="submission" date="2024-09" db="EMBL/GenBank/DDBJ databases">
        <authorList>
            <person name="Sun Q."/>
            <person name="Mori K."/>
        </authorList>
    </citation>
    <scope>NUCLEOTIDE SEQUENCE</scope>
    <source>
        <strain evidence="9">JCM 12607</strain>
    </source>
</reference>
<comment type="subcellular location">
    <subcellularLocation>
        <location evidence="1">Membrane</location>
        <topology evidence="1">Multi-pass membrane protein</topology>
    </subcellularLocation>
</comment>
<dbReference type="EMBL" id="JBHTGL010000001">
    <property type="protein sequence ID" value="MFD0621528.1"/>
    <property type="molecule type" value="Genomic_DNA"/>
</dbReference>
<dbReference type="Proteomes" id="UP001596915">
    <property type="component" value="Unassembled WGS sequence"/>
</dbReference>
<evidence type="ECO:0000259" key="7">
    <source>
        <dbReference type="Pfam" id="PF03176"/>
    </source>
</evidence>
<evidence type="ECO:0000256" key="4">
    <source>
        <dbReference type="ARBA" id="ARBA00023136"/>
    </source>
</evidence>
<organism evidence="9 10">
    <name type="scientific">Streptomyces sanglieri</name>
    <dbReference type="NCBI Taxonomy" id="193460"/>
    <lineage>
        <taxon>Bacteria</taxon>
        <taxon>Bacillati</taxon>
        <taxon>Actinomycetota</taxon>
        <taxon>Actinomycetes</taxon>
        <taxon>Kitasatosporales</taxon>
        <taxon>Streptomycetaceae</taxon>
        <taxon>Streptomyces</taxon>
    </lineage>
</organism>
<name>A0ABW2X8I1_9ACTN</name>
<feature type="domain" description="Membrane transport protein MMPL" evidence="7">
    <location>
        <begin position="32"/>
        <end position="126"/>
    </location>
</feature>
<keyword evidence="10" id="KW-1185">Reference proteome</keyword>
<reference evidence="10" key="2">
    <citation type="journal article" date="2019" name="Int. J. Syst. Evol. Microbiol.">
        <title>The Global Catalogue of Microorganisms (GCM) 10K type strain sequencing project: providing services to taxonomists for standard genome sequencing and annotation.</title>
        <authorList>
            <consortium name="The Broad Institute Genomics Platform"/>
            <consortium name="The Broad Institute Genome Sequencing Center for Infectious Disease"/>
            <person name="Wu L."/>
            <person name="Ma J."/>
        </authorList>
    </citation>
    <scope>NUCLEOTIDE SEQUENCE [LARGE SCALE GENOMIC DNA]</scope>
    <source>
        <strain evidence="10">JCM 12607</strain>
    </source>
</reference>
<evidence type="ECO:0000256" key="2">
    <source>
        <dbReference type="ARBA" id="ARBA00022692"/>
    </source>
</evidence>
<feature type="compositionally biased region" description="Polar residues" evidence="5">
    <location>
        <begin position="9"/>
        <end position="23"/>
    </location>
</feature>